<keyword evidence="1" id="KW-0732">Signal</keyword>
<evidence type="ECO:0000256" key="1">
    <source>
        <dbReference type="SAM" id="SignalP"/>
    </source>
</evidence>
<gene>
    <name evidence="2" type="ORF">SAMN04488023_10791</name>
</gene>
<dbReference type="Proteomes" id="UP000199572">
    <property type="component" value="Unassembled WGS sequence"/>
</dbReference>
<feature type="chain" id="PRO_5011657728" evidence="1">
    <location>
        <begin position="22"/>
        <end position="93"/>
    </location>
</feature>
<proteinExistence type="predicted"/>
<sequence length="93" mass="9902">MFRNICVVIALCFQFTQTAHGQSGCLGNGILYTSVIAAPFYSNSGGISSSCGWRRISSSSTTCYVYDGSGSIFNPSNYITYNGQLLVVPLPGL</sequence>
<dbReference type="STRING" id="390241.SAMN04488023_10791"/>
<name>A0A1H9N7Q9_9SPHI</name>
<accession>A0A1H9N7Q9</accession>
<keyword evidence="3" id="KW-1185">Reference proteome</keyword>
<reference evidence="3" key="1">
    <citation type="submission" date="2016-10" db="EMBL/GenBank/DDBJ databases">
        <authorList>
            <person name="Varghese N."/>
            <person name="Submissions S."/>
        </authorList>
    </citation>
    <scope>NUCLEOTIDE SEQUENCE [LARGE SCALE GENOMIC DNA]</scope>
    <source>
        <strain evidence="3">DSM 18610</strain>
    </source>
</reference>
<evidence type="ECO:0000313" key="2">
    <source>
        <dbReference type="EMBL" id="SER31964.1"/>
    </source>
</evidence>
<organism evidence="2 3">
    <name type="scientific">Pedobacter rhizosphaerae</name>
    <dbReference type="NCBI Taxonomy" id="390241"/>
    <lineage>
        <taxon>Bacteria</taxon>
        <taxon>Pseudomonadati</taxon>
        <taxon>Bacteroidota</taxon>
        <taxon>Sphingobacteriia</taxon>
        <taxon>Sphingobacteriales</taxon>
        <taxon>Sphingobacteriaceae</taxon>
        <taxon>Pedobacter</taxon>
    </lineage>
</organism>
<protein>
    <submittedName>
        <fullName evidence="2">Uncharacterized protein</fullName>
    </submittedName>
</protein>
<feature type="signal peptide" evidence="1">
    <location>
        <begin position="1"/>
        <end position="21"/>
    </location>
</feature>
<dbReference type="EMBL" id="FOGG01000007">
    <property type="protein sequence ID" value="SER31964.1"/>
    <property type="molecule type" value="Genomic_DNA"/>
</dbReference>
<evidence type="ECO:0000313" key="3">
    <source>
        <dbReference type="Proteomes" id="UP000199572"/>
    </source>
</evidence>
<dbReference type="AlphaFoldDB" id="A0A1H9N7Q9"/>